<dbReference type="Proteomes" id="UP000186684">
    <property type="component" value="Unassembled WGS sequence"/>
</dbReference>
<dbReference type="Gene3D" id="3.40.47.10">
    <property type="match status" value="1"/>
</dbReference>
<dbReference type="InterPro" id="IPR042104">
    <property type="entry name" value="PKS_dehydratase_sf"/>
</dbReference>
<dbReference type="PROSITE" id="PS00606">
    <property type="entry name" value="KS3_1"/>
    <property type="match status" value="1"/>
</dbReference>
<proteinExistence type="predicted"/>
<dbReference type="Pfam" id="PF14765">
    <property type="entry name" value="PS-DH"/>
    <property type="match status" value="1"/>
</dbReference>
<gene>
    <name evidence="6" type="ORF">SAMN05421759_1227</name>
</gene>
<dbReference type="RefSeq" id="WP_076450867.1">
    <property type="nucleotide sequence ID" value="NZ_FTOQ01000022.1"/>
</dbReference>
<dbReference type="InterPro" id="IPR001227">
    <property type="entry name" value="Ac_transferase_dom_sf"/>
</dbReference>
<dbReference type="SUPFAM" id="SSF52151">
    <property type="entry name" value="FabD/lysophospholipase-like"/>
    <property type="match status" value="1"/>
</dbReference>
<dbReference type="SUPFAM" id="SSF53901">
    <property type="entry name" value="Thiolase-like"/>
    <property type="match status" value="1"/>
</dbReference>
<dbReference type="InterPro" id="IPR008278">
    <property type="entry name" value="4-PPantetheinyl_Trfase_dom"/>
</dbReference>
<dbReference type="Pfam" id="PF00109">
    <property type="entry name" value="ketoacyl-synt"/>
    <property type="match status" value="1"/>
</dbReference>
<feature type="domain" description="Ketosynthase family 3 (KS3)" evidence="5">
    <location>
        <begin position="16"/>
        <end position="471"/>
    </location>
</feature>
<feature type="compositionally biased region" description="Low complexity" evidence="4">
    <location>
        <begin position="955"/>
        <end position="965"/>
    </location>
</feature>
<dbReference type="CDD" id="cd00833">
    <property type="entry name" value="PKS"/>
    <property type="match status" value="1"/>
</dbReference>
<dbReference type="SUPFAM" id="SSF56214">
    <property type="entry name" value="4'-phosphopantetheinyl transferase"/>
    <property type="match status" value="1"/>
</dbReference>
<dbReference type="Pfam" id="PF01648">
    <property type="entry name" value="ACPS"/>
    <property type="match status" value="1"/>
</dbReference>
<evidence type="ECO:0000256" key="1">
    <source>
        <dbReference type="ARBA" id="ARBA00022450"/>
    </source>
</evidence>
<dbReference type="InterPro" id="IPR016035">
    <property type="entry name" value="Acyl_Trfase/lysoPLipase"/>
</dbReference>
<evidence type="ECO:0000313" key="7">
    <source>
        <dbReference type="Proteomes" id="UP000186684"/>
    </source>
</evidence>
<protein>
    <submittedName>
        <fullName evidence="6">Acyl transferase domain-containing protein</fullName>
    </submittedName>
</protein>
<dbReference type="Pfam" id="PF00698">
    <property type="entry name" value="Acyl_transf_1"/>
    <property type="match status" value="1"/>
</dbReference>
<dbReference type="InterPro" id="IPR020841">
    <property type="entry name" value="PKS_Beta-ketoAc_synthase_dom"/>
</dbReference>
<dbReference type="Gene3D" id="3.40.366.10">
    <property type="entry name" value="Malonyl-Coenzyme A Acyl Carrier Protein, domain 2"/>
    <property type="match status" value="1"/>
</dbReference>
<dbReference type="GO" id="GO:0008897">
    <property type="term" value="F:holo-[acyl-carrier-protein] synthase activity"/>
    <property type="evidence" value="ECO:0007669"/>
    <property type="project" value="InterPro"/>
</dbReference>
<evidence type="ECO:0000256" key="3">
    <source>
        <dbReference type="ARBA" id="ARBA00022679"/>
    </source>
</evidence>
<dbReference type="Gene3D" id="3.30.70.250">
    <property type="entry name" value="Malonyl-CoA ACP transacylase, ACP-binding"/>
    <property type="match status" value="1"/>
</dbReference>
<sequence>MTEQSDISASEAVTPPEPIAIVGMGCVYPKAPNVVQFWQNIVGKVDAVTDAPADWRSDLFFDPDSSENDRTYTNRGGFLGDLARFDPLRHGVMPNSVDGGEPDQFLALEIAADAVDDAEFDARPVPGDRVAVILGRGTYINRGFSNVVQHGVMVDRVLAILRQMHPETSDAELAQIRGELKASLPPFNSEMAAALVPNLVTGRISNRLDFRGTNYIVDAACASSLIALERGIADLRSGQCDMALVGGVHASTPAPIFQIFSQLGALSRKGQIRPFSADADGTLLAEGVGILCIKRLSDAEAAGDKIYALVRGVGVASDGKGMSILAPRLEGERLAIRRAYEGAGVDPASVGLIEAHGTATSVGDATEIEALTAEFGHLDGRCALGTVKSMIGHCLPASGSAGLIKAALALHHRVLPPTLVDTPSDSLGIEGTDFYLNTETRPWVHGAETPRRAGVNAFGFGGINAHAVLEEYRPQAEPKPAAARETEMLVISAADRDAAPAAIAELRSRIEAAPSLAALARELAEAPQEGRCRIAVVAGDKATAGDNLDRIETALGKSRDRLRDRRGAYFSADPLAETGKVAFMFPGEGSQFRDMLAPLMLHYPRMRDWFDVADGVRYSDPARKRLSDVFFPPPLQAETDDAVWRMDVGPEAIFSANMAMATLFNQIGLAADMAVGHSTGEYSALFLAGVTRRDDPAQLRHEIAALNEVYAAAETAGEIAGGALFTIGPVDSETLAVRIEGRAGIHLGMDNCPGQQVVATTSDDAAAEVEAMARELGGYCERLPFERAYHCPAFADFSTRMRGFLDGLDVQPPALQVYSCMHAAPFPHDPSEIRDWTAGQWAARVRFTETIQQMYEDGARIFVECGPRNNLTAFANDILRKTPHLAVSADTPGRTGLAQLHHMCAQLAVEGVALDLLALCDCDERAASVSRATPLKTGLQPMTLSDETAERLRAARPAPAERSGPPASPPPSPEAPPYPDALQPAAAASRVASGDMDQLMASYFQTMEKFVSTERAVMSAFLGGAATVPAAPTAPDAPSTATASTRFPMLSEITHGPDGRTLSAIVSLTHERALYLADHSFGRAVSEADPDRHGQSVVPLTFTMEILAETAAALRPDLVVIGMDEVRASRWITVPDGAETRLEATAEMRSDGAETTIRARVRRVGSEAIRPVIAEADIRLAPRRAAPPIAPLMPHGTVRNVRWSQAEIYERIMFHGPKLQAVANMDLVAEDAAEGDLVGMAQDKLFAGMPAPAFEIDAITLDAVGQLVGVWSAEMLDEAFHIFPFRVEALEIFRDRLAPGEVARCRSAITLLGNDEMRSDIDVVTADGHLQCRISGWWDKRFDLPERFFAARLDPAQNAVSETLSAPADLPGLALTLTDCLTEDLLDGSGGIWTDVVAGLTLSPEETQRWQAQAGNPAAARFGWLRGRVAVKDAVRVWRDGAVFPADLNIANHDSGAPYLAAGWPADWGAAPRISLTHTGAVALAVAADPARYAGIGIDAEYISPRNDAFIATAFTSAENDVLTALELPRDQAVAYLWTAKEAAAKSLGEGIDAMFDRLQVRHVDRAGKAVTVRDGQTGQNVTVRLIEGLKEGLVVALATRPATASH</sequence>
<dbReference type="InterPro" id="IPR032821">
    <property type="entry name" value="PKS_assoc"/>
</dbReference>
<keyword evidence="2" id="KW-0597">Phosphoprotein</keyword>
<keyword evidence="1" id="KW-0596">Phosphopantetheine</keyword>
<dbReference type="Pfam" id="PF16197">
    <property type="entry name" value="KAsynt_C_assoc"/>
    <property type="match status" value="1"/>
</dbReference>
<dbReference type="Pfam" id="PF02801">
    <property type="entry name" value="Ketoacyl-synt_C"/>
    <property type="match status" value="1"/>
</dbReference>
<dbReference type="GO" id="GO:0004315">
    <property type="term" value="F:3-oxoacyl-[acyl-carrier-protein] synthase activity"/>
    <property type="evidence" value="ECO:0007669"/>
    <property type="project" value="InterPro"/>
</dbReference>
<keyword evidence="3 6" id="KW-0808">Transferase</keyword>
<dbReference type="InterPro" id="IPR037143">
    <property type="entry name" value="4-PPantetheinyl_Trfase_dom_sf"/>
</dbReference>
<evidence type="ECO:0000259" key="5">
    <source>
        <dbReference type="PROSITE" id="PS52004"/>
    </source>
</evidence>
<dbReference type="SMART" id="SM00825">
    <property type="entry name" value="PKS_KS"/>
    <property type="match status" value="1"/>
</dbReference>
<dbReference type="InterPro" id="IPR014030">
    <property type="entry name" value="Ketoacyl_synth_N"/>
</dbReference>
<dbReference type="GO" id="GO:0006633">
    <property type="term" value="P:fatty acid biosynthetic process"/>
    <property type="evidence" value="ECO:0007669"/>
    <property type="project" value="InterPro"/>
</dbReference>
<dbReference type="PROSITE" id="PS52004">
    <property type="entry name" value="KS3_2"/>
    <property type="match status" value="1"/>
</dbReference>
<dbReference type="EMBL" id="FTOQ01000022">
    <property type="protein sequence ID" value="SIT15312.1"/>
    <property type="molecule type" value="Genomic_DNA"/>
</dbReference>
<dbReference type="InterPro" id="IPR052568">
    <property type="entry name" value="PKS-FAS_Synthase"/>
</dbReference>
<name>A0A1N7PXJ1_9RHOB</name>
<dbReference type="STRING" id="633194.SAMN05421759_1227"/>
<evidence type="ECO:0000256" key="4">
    <source>
        <dbReference type="SAM" id="MobiDB-lite"/>
    </source>
</evidence>
<feature type="compositionally biased region" description="Pro residues" evidence="4">
    <location>
        <begin position="966"/>
        <end position="979"/>
    </location>
</feature>
<dbReference type="InterPro" id="IPR049551">
    <property type="entry name" value="PKS_DH_C"/>
</dbReference>
<dbReference type="InterPro" id="IPR014043">
    <property type="entry name" value="Acyl_transferase_dom"/>
</dbReference>
<dbReference type="InterPro" id="IPR016039">
    <property type="entry name" value="Thiolase-like"/>
</dbReference>
<dbReference type="OrthoDB" id="9778690at2"/>
<dbReference type="SMART" id="SM00827">
    <property type="entry name" value="PKS_AT"/>
    <property type="match status" value="1"/>
</dbReference>
<dbReference type="GO" id="GO:0000287">
    <property type="term" value="F:magnesium ion binding"/>
    <property type="evidence" value="ECO:0007669"/>
    <property type="project" value="InterPro"/>
</dbReference>
<accession>A0A1N7PXJ1</accession>
<evidence type="ECO:0000256" key="2">
    <source>
        <dbReference type="ARBA" id="ARBA00022553"/>
    </source>
</evidence>
<feature type="region of interest" description="Disordered" evidence="4">
    <location>
        <begin position="951"/>
        <end position="990"/>
    </location>
</feature>
<keyword evidence="7" id="KW-1185">Reference proteome</keyword>
<organism evidence="6 7">
    <name type="scientific">Roseivivax lentus</name>
    <dbReference type="NCBI Taxonomy" id="633194"/>
    <lineage>
        <taxon>Bacteria</taxon>
        <taxon>Pseudomonadati</taxon>
        <taxon>Pseudomonadota</taxon>
        <taxon>Alphaproteobacteria</taxon>
        <taxon>Rhodobacterales</taxon>
        <taxon>Roseobacteraceae</taxon>
        <taxon>Roseivivax</taxon>
    </lineage>
</organism>
<dbReference type="PANTHER" id="PTHR43074:SF1">
    <property type="entry name" value="BETA-KETOACYL SYNTHASE FAMILY PROTEIN-RELATED"/>
    <property type="match status" value="1"/>
</dbReference>
<dbReference type="Gene3D" id="3.10.129.110">
    <property type="entry name" value="Polyketide synthase dehydratase"/>
    <property type="match status" value="1"/>
</dbReference>
<dbReference type="Gene3D" id="3.90.470.20">
    <property type="entry name" value="4'-phosphopantetheinyl transferase domain"/>
    <property type="match status" value="2"/>
</dbReference>
<dbReference type="PANTHER" id="PTHR43074">
    <property type="entry name" value="OMEGA-3 POLYUNSATURATED FATTY ACID SYNTHASE PFAB-RELATED"/>
    <property type="match status" value="1"/>
</dbReference>
<reference evidence="7" key="1">
    <citation type="submission" date="2017-01" db="EMBL/GenBank/DDBJ databases">
        <authorList>
            <person name="Varghese N."/>
            <person name="Submissions S."/>
        </authorList>
    </citation>
    <scope>NUCLEOTIDE SEQUENCE [LARGE SCALE GENOMIC DNA]</scope>
    <source>
        <strain evidence="7">DSM 29430</strain>
    </source>
</reference>
<dbReference type="InterPro" id="IPR018201">
    <property type="entry name" value="Ketoacyl_synth_AS"/>
</dbReference>
<evidence type="ECO:0000313" key="6">
    <source>
        <dbReference type="EMBL" id="SIT15312.1"/>
    </source>
</evidence>
<dbReference type="InterPro" id="IPR014031">
    <property type="entry name" value="Ketoacyl_synth_C"/>
</dbReference>